<evidence type="ECO:0000313" key="3">
    <source>
        <dbReference type="Proteomes" id="UP001632038"/>
    </source>
</evidence>
<dbReference type="InterPro" id="IPR022812">
    <property type="entry name" value="Dynamin"/>
</dbReference>
<organism evidence="2 3">
    <name type="scientific">Castilleja foliolosa</name>
    <dbReference type="NCBI Taxonomy" id="1961234"/>
    <lineage>
        <taxon>Eukaryota</taxon>
        <taxon>Viridiplantae</taxon>
        <taxon>Streptophyta</taxon>
        <taxon>Embryophyta</taxon>
        <taxon>Tracheophyta</taxon>
        <taxon>Spermatophyta</taxon>
        <taxon>Magnoliopsida</taxon>
        <taxon>eudicotyledons</taxon>
        <taxon>Gunneridae</taxon>
        <taxon>Pentapetalae</taxon>
        <taxon>asterids</taxon>
        <taxon>lamiids</taxon>
        <taxon>Lamiales</taxon>
        <taxon>Orobanchaceae</taxon>
        <taxon>Pedicularideae</taxon>
        <taxon>Castillejinae</taxon>
        <taxon>Castilleja</taxon>
    </lineage>
</organism>
<keyword evidence="3" id="KW-1185">Reference proteome</keyword>
<proteinExistence type="predicted"/>
<dbReference type="SUPFAM" id="SSF52540">
    <property type="entry name" value="P-loop containing nucleoside triphosphate hydrolases"/>
    <property type="match status" value="1"/>
</dbReference>
<name>A0ABD3C5H0_9LAMI</name>
<accession>A0ABD3C5H0</accession>
<feature type="domain" description="Dynamin N-terminal" evidence="1">
    <location>
        <begin position="33"/>
        <end position="58"/>
    </location>
</feature>
<keyword evidence="2" id="KW-0378">Hydrolase</keyword>
<sequence length="89" mass="9744">MRKLNINWLTGLGDYGGGDQAFSSPWDALPSFVVGGQSSGKSSVLESIVGRDFLPRGIFKLRPLVLLLRESKMGSRNMQNLDVCSETIQ</sequence>
<dbReference type="AlphaFoldDB" id="A0ABD3C5H0"/>
<protein>
    <submittedName>
        <fullName evidence="2">Phragmoplastin drp1d</fullName>
        <ecNumber evidence="2">3.6.5.5</ecNumber>
    </submittedName>
</protein>
<dbReference type="GO" id="GO:0016787">
    <property type="term" value="F:hydrolase activity"/>
    <property type="evidence" value="ECO:0007669"/>
    <property type="project" value="UniProtKB-KW"/>
</dbReference>
<dbReference type="PANTHER" id="PTHR11566:SF151">
    <property type="entry name" value="PHRAGMOPLASTIN DRP1E"/>
    <property type="match status" value="1"/>
</dbReference>
<dbReference type="Gene3D" id="3.40.50.300">
    <property type="entry name" value="P-loop containing nucleotide triphosphate hydrolases"/>
    <property type="match status" value="1"/>
</dbReference>
<dbReference type="Pfam" id="PF00350">
    <property type="entry name" value="Dynamin_N"/>
    <property type="match status" value="1"/>
</dbReference>
<evidence type="ECO:0000313" key="2">
    <source>
        <dbReference type="EMBL" id="KAL3624549.1"/>
    </source>
</evidence>
<evidence type="ECO:0000259" key="1">
    <source>
        <dbReference type="Pfam" id="PF00350"/>
    </source>
</evidence>
<dbReference type="InterPro" id="IPR045063">
    <property type="entry name" value="Dynamin_N"/>
</dbReference>
<dbReference type="Proteomes" id="UP001632038">
    <property type="component" value="Unassembled WGS sequence"/>
</dbReference>
<dbReference type="PANTHER" id="PTHR11566">
    <property type="entry name" value="DYNAMIN"/>
    <property type="match status" value="1"/>
</dbReference>
<dbReference type="InterPro" id="IPR027417">
    <property type="entry name" value="P-loop_NTPase"/>
</dbReference>
<gene>
    <name evidence="2" type="primary">DRP1D</name>
    <name evidence="2" type="ORF">CASFOL_031217</name>
</gene>
<dbReference type="EMBL" id="JAVIJP010000053">
    <property type="protein sequence ID" value="KAL3624549.1"/>
    <property type="molecule type" value="Genomic_DNA"/>
</dbReference>
<comment type="caution">
    <text evidence="2">The sequence shown here is derived from an EMBL/GenBank/DDBJ whole genome shotgun (WGS) entry which is preliminary data.</text>
</comment>
<reference evidence="3" key="1">
    <citation type="journal article" date="2024" name="IScience">
        <title>Strigolactones Initiate the Formation of Haustorium-like Structures in Castilleja.</title>
        <authorList>
            <person name="Buerger M."/>
            <person name="Peterson D."/>
            <person name="Chory J."/>
        </authorList>
    </citation>
    <scope>NUCLEOTIDE SEQUENCE [LARGE SCALE GENOMIC DNA]</scope>
</reference>
<dbReference type="EC" id="3.6.5.5" evidence="2"/>